<protein>
    <recommendedName>
        <fullName evidence="5">Protein kinase domain-containing protein</fullName>
    </recommendedName>
</protein>
<gene>
    <name evidence="1" type="ORF">JXQ802_LOCUS6096</name>
    <name evidence="2" type="ORF">JXQ802_LOCUS6215</name>
    <name evidence="3" type="ORF">PYM288_LOCUS7370</name>
</gene>
<dbReference type="AlphaFoldDB" id="A0A813VJB3"/>
<dbReference type="SUPFAM" id="SSF56112">
    <property type="entry name" value="Protein kinase-like (PK-like)"/>
    <property type="match status" value="1"/>
</dbReference>
<dbReference type="Proteomes" id="UP000663854">
    <property type="component" value="Unassembled WGS sequence"/>
</dbReference>
<comment type="caution">
    <text evidence="2">The sequence shown here is derived from an EMBL/GenBank/DDBJ whole genome shotgun (WGS) entry which is preliminary data.</text>
</comment>
<evidence type="ECO:0000313" key="1">
    <source>
        <dbReference type="EMBL" id="CAF0839265.1"/>
    </source>
</evidence>
<dbReference type="EMBL" id="CAJNOH010000089">
    <property type="protein sequence ID" value="CAF0857176.1"/>
    <property type="molecule type" value="Genomic_DNA"/>
</dbReference>
<dbReference type="Gene3D" id="1.10.510.10">
    <property type="entry name" value="Transferase(Phosphotransferase) domain 1"/>
    <property type="match status" value="1"/>
</dbReference>
<reference evidence="2" key="1">
    <citation type="submission" date="2021-02" db="EMBL/GenBank/DDBJ databases">
        <authorList>
            <person name="Nowell W R."/>
        </authorList>
    </citation>
    <scope>NUCLEOTIDE SEQUENCE</scope>
</reference>
<dbReference type="Proteomes" id="UP000663870">
    <property type="component" value="Unassembled WGS sequence"/>
</dbReference>
<evidence type="ECO:0000313" key="4">
    <source>
        <dbReference type="Proteomes" id="UP000663870"/>
    </source>
</evidence>
<keyword evidence="4" id="KW-1185">Reference proteome</keyword>
<accession>A0A813VJB3</accession>
<dbReference type="EMBL" id="CAJNOL010000097">
    <property type="protein sequence ID" value="CAF0841595.1"/>
    <property type="molecule type" value="Genomic_DNA"/>
</dbReference>
<evidence type="ECO:0008006" key="5">
    <source>
        <dbReference type="Google" id="ProtNLM"/>
    </source>
</evidence>
<dbReference type="InterPro" id="IPR011009">
    <property type="entry name" value="Kinase-like_dom_sf"/>
</dbReference>
<evidence type="ECO:0000313" key="2">
    <source>
        <dbReference type="EMBL" id="CAF0841595.1"/>
    </source>
</evidence>
<evidence type="ECO:0000313" key="3">
    <source>
        <dbReference type="EMBL" id="CAF0857176.1"/>
    </source>
</evidence>
<dbReference type="EMBL" id="CAJNOL010000094">
    <property type="protein sequence ID" value="CAF0839265.1"/>
    <property type="molecule type" value="Genomic_DNA"/>
</dbReference>
<proteinExistence type="predicted"/>
<organism evidence="2 4">
    <name type="scientific">Rotaria sordida</name>
    <dbReference type="NCBI Taxonomy" id="392033"/>
    <lineage>
        <taxon>Eukaryota</taxon>
        <taxon>Metazoa</taxon>
        <taxon>Spiralia</taxon>
        <taxon>Gnathifera</taxon>
        <taxon>Rotifera</taxon>
        <taxon>Eurotatoria</taxon>
        <taxon>Bdelloidea</taxon>
        <taxon>Philodinida</taxon>
        <taxon>Philodinidae</taxon>
        <taxon>Rotaria</taxon>
    </lineage>
</organism>
<name>A0A813VJB3_9BILA</name>
<sequence>MLTGAIPLEQPSDDNDEYQHWLHNDYDHDHNLWEKIDSVIINLLRQILIDDPLKRAKVNDIKNHIWMSKNYRRQEKISFFNKSIEEKPKIKQEKVLCLVSCGIGFPHLLHRLANNSSLQATQKNYKCSICSTSYLLFTIKDSFQKKMPTIIGS</sequence>